<keyword evidence="4 14" id="KW-0378">Hydrolase</keyword>
<dbReference type="Gene3D" id="3.40.50.300">
    <property type="entry name" value="P-loop containing nucleotide triphosphate hydrolases"/>
    <property type="match status" value="4"/>
</dbReference>
<keyword evidence="3" id="KW-0227">DNA damage</keyword>
<sequence length="1161" mass="125770">MESGLNQANQGAPALTPQQARAIATRDSAVALDAGAGCGKTFVLTRRYLSHLAPEAAQSPSRVVALTFTEAAAREMRDRIRKVCRENYQASAGAERAHWLEVLRGLEGARISTIHAFCNELVSAHAIELGISPGVRVLDAPAAAAMRSAAADRALRGLLESRDEETMRLAVELNLGPLRSGALAMAEHAATPEFARWQKASPEDAVKAWRRFYTGVVEPEAVRAIVEGPELRELVALLRVATPTERFIDRCTDLFDLTSELLRGEATADQVRRLAELAVVTKPDKTKACTAKDWPSGDVSKQYTAACGALGKAIAKRLPTVDETDWLEAAERGKALLRIAALVAQHYEGAKRDAEALDFDDQLALAHRLLTEPRYAEVRHAARDGVAMLLIDEFQDTDRLQLEIVRALAGEDWAAGGLFFVGDFKQSIYRFRGAEPEVFRELREETPERGRLVLSNNFRSTPGVLAFVNAMFAPVFGAAYEPLEATRDQQTPAPAVEFLWTMLPEQEKKPKAEERRTAEARAIARRIGETIASAEPVVADAAGPRAARPSDFCLLFRALSDVAIYEEALREAGLEYYLVGGHAFYNQQEVFDVLNLLRSVTSGCDEVSLAGVLRSPFFSLADETLLWLAVRHGSLSRGLAEGPPAEVQGTERAKLARAAATLGWLREHTGRLGAADLLLAALDRTGYDAALALDYMGGRKQANLRKLIDQARDADSAASAAPSGGVGLFVRQLDEFVANLPKEAPAAATASDANVVRLMTVHQSKGLEFPIVVVADLSRKSRNHSPAAVFDPLLGPLVRSPAGEDGERTRAGIDLLKTVEDAADRAEAQRLFYVACTRAADRLILSASVEDLAKPGGESLELLATQFDLETGERLGEESLQPLVEVRWDDGAPLRGAARAPKRVDRRALVAEARAGSPAGAVASLSGVAPIAADPAAQRRFSISRLTGRLHAYRPRSDDTPAAGDERPAREAIDPAGLGTLVHELMERMPLSGDAPLDEWARDLAPQHTPFTPAAAAEAAAAMAGRFRASPRAEQMRRARRVLREMEFLLPWGEPAAPAGVYLQGYLDCLCEETPGVWRVVDYKTNDVTAAQAPRAAEAYRLQLGVYALAVERAWNPESVALTLHFLRPGVEVDLAWDAEARAATLGRVSELIAELRTHAP</sequence>
<keyword evidence="9" id="KW-0234">DNA repair</keyword>
<evidence type="ECO:0000313" key="19">
    <source>
        <dbReference type="Proteomes" id="UP000317429"/>
    </source>
</evidence>
<keyword evidence="1" id="KW-0540">Nuclease</keyword>
<evidence type="ECO:0000313" key="18">
    <source>
        <dbReference type="EMBL" id="QDU89888.1"/>
    </source>
</evidence>
<keyword evidence="19" id="KW-1185">Reference proteome</keyword>
<dbReference type="Pfam" id="PF13361">
    <property type="entry name" value="UvrD_C"/>
    <property type="match status" value="2"/>
</dbReference>
<dbReference type="PROSITE" id="PS51198">
    <property type="entry name" value="UVRD_HELICASE_ATP_BIND"/>
    <property type="match status" value="1"/>
</dbReference>
<evidence type="ECO:0000256" key="4">
    <source>
        <dbReference type="ARBA" id="ARBA00022801"/>
    </source>
</evidence>
<dbReference type="InterPro" id="IPR011604">
    <property type="entry name" value="PDDEXK-like_dom_sf"/>
</dbReference>
<dbReference type="InterPro" id="IPR011335">
    <property type="entry name" value="Restrct_endonuc-II-like"/>
</dbReference>
<keyword evidence="8" id="KW-0238">DNA-binding</keyword>
<dbReference type="SUPFAM" id="SSF52540">
    <property type="entry name" value="P-loop containing nucleoside triphosphate hydrolases"/>
    <property type="match status" value="1"/>
</dbReference>
<accession>A0A518DEI2</accession>
<organism evidence="18 19">
    <name type="scientific">Pirellulimonas nuda</name>
    <dbReference type="NCBI Taxonomy" id="2528009"/>
    <lineage>
        <taxon>Bacteria</taxon>
        <taxon>Pseudomonadati</taxon>
        <taxon>Planctomycetota</taxon>
        <taxon>Planctomycetia</taxon>
        <taxon>Pirellulales</taxon>
        <taxon>Lacipirellulaceae</taxon>
        <taxon>Pirellulimonas</taxon>
    </lineage>
</organism>
<evidence type="ECO:0000256" key="9">
    <source>
        <dbReference type="ARBA" id="ARBA00023204"/>
    </source>
</evidence>
<dbReference type="KEGG" id="pnd:Pla175_32840"/>
<dbReference type="Gene3D" id="1.10.486.10">
    <property type="entry name" value="PCRA, domain 4"/>
    <property type="match status" value="1"/>
</dbReference>
<reference evidence="18 19" key="1">
    <citation type="submission" date="2019-02" db="EMBL/GenBank/DDBJ databases">
        <title>Deep-cultivation of Planctomycetes and their phenomic and genomic characterization uncovers novel biology.</title>
        <authorList>
            <person name="Wiegand S."/>
            <person name="Jogler M."/>
            <person name="Boedeker C."/>
            <person name="Pinto D."/>
            <person name="Vollmers J."/>
            <person name="Rivas-Marin E."/>
            <person name="Kohn T."/>
            <person name="Peeters S.H."/>
            <person name="Heuer A."/>
            <person name="Rast P."/>
            <person name="Oberbeckmann S."/>
            <person name="Bunk B."/>
            <person name="Jeske O."/>
            <person name="Meyerdierks A."/>
            <person name="Storesund J.E."/>
            <person name="Kallscheuer N."/>
            <person name="Luecker S."/>
            <person name="Lage O.M."/>
            <person name="Pohl T."/>
            <person name="Merkel B.J."/>
            <person name="Hornburger P."/>
            <person name="Mueller R.-W."/>
            <person name="Bruemmer F."/>
            <person name="Labrenz M."/>
            <person name="Spormann A.M."/>
            <person name="Op den Camp H."/>
            <person name="Overmann J."/>
            <person name="Amann R."/>
            <person name="Jetten M.S.M."/>
            <person name="Mascher T."/>
            <person name="Medema M.H."/>
            <person name="Devos D.P."/>
            <person name="Kaster A.-K."/>
            <person name="Ovreas L."/>
            <person name="Rohde M."/>
            <person name="Galperin M.Y."/>
            <person name="Jogler C."/>
        </authorList>
    </citation>
    <scope>NUCLEOTIDE SEQUENCE [LARGE SCALE GENOMIC DNA]</scope>
    <source>
        <strain evidence="18 19">Pla175</strain>
    </source>
</reference>
<evidence type="ECO:0000256" key="10">
    <source>
        <dbReference type="ARBA" id="ARBA00023235"/>
    </source>
</evidence>
<keyword evidence="5 14" id="KW-0347">Helicase</keyword>
<feature type="region of interest" description="Disordered" evidence="15">
    <location>
        <begin position="953"/>
        <end position="972"/>
    </location>
</feature>
<comment type="catalytic activity">
    <reaction evidence="13">
        <text>ATP + H2O = ADP + phosphate + H(+)</text>
        <dbReference type="Rhea" id="RHEA:13065"/>
        <dbReference type="ChEBI" id="CHEBI:15377"/>
        <dbReference type="ChEBI" id="CHEBI:15378"/>
        <dbReference type="ChEBI" id="CHEBI:30616"/>
        <dbReference type="ChEBI" id="CHEBI:43474"/>
        <dbReference type="ChEBI" id="CHEBI:456216"/>
        <dbReference type="EC" id="5.6.2.4"/>
    </reaction>
</comment>
<keyword evidence="10" id="KW-0413">Isomerase</keyword>
<evidence type="ECO:0000256" key="5">
    <source>
        <dbReference type="ARBA" id="ARBA00022806"/>
    </source>
</evidence>
<evidence type="ECO:0000256" key="2">
    <source>
        <dbReference type="ARBA" id="ARBA00022741"/>
    </source>
</evidence>
<feature type="domain" description="UvrD-like helicase ATP-binding" evidence="16">
    <location>
        <begin position="13"/>
        <end position="461"/>
    </location>
</feature>
<feature type="compositionally biased region" description="Basic and acidic residues" evidence="15">
    <location>
        <begin position="955"/>
        <end position="972"/>
    </location>
</feature>
<evidence type="ECO:0000256" key="14">
    <source>
        <dbReference type="PROSITE-ProRule" id="PRU00560"/>
    </source>
</evidence>
<dbReference type="AlphaFoldDB" id="A0A518DEI2"/>
<dbReference type="Gene3D" id="3.90.320.10">
    <property type="match status" value="1"/>
</dbReference>
<gene>
    <name evidence="18" type="primary">addA</name>
    <name evidence="18" type="ORF">Pla175_32840</name>
</gene>
<protein>
    <recommendedName>
        <fullName evidence="12">DNA 3'-5' helicase</fullName>
        <ecNumber evidence="12">5.6.2.4</ecNumber>
    </recommendedName>
</protein>
<evidence type="ECO:0000256" key="13">
    <source>
        <dbReference type="ARBA" id="ARBA00048988"/>
    </source>
</evidence>
<keyword evidence="7 14" id="KW-0067">ATP-binding</keyword>
<evidence type="ECO:0000256" key="8">
    <source>
        <dbReference type="ARBA" id="ARBA00023125"/>
    </source>
</evidence>
<dbReference type="GO" id="GO:0043138">
    <property type="term" value="F:3'-5' DNA helicase activity"/>
    <property type="evidence" value="ECO:0007669"/>
    <property type="project" value="UniProtKB-EC"/>
</dbReference>
<dbReference type="EC" id="5.6.2.4" evidence="12"/>
<dbReference type="SUPFAM" id="SSF52980">
    <property type="entry name" value="Restriction endonuclease-like"/>
    <property type="match status" value="1"/>
</dbReference>
<evidence type="ECO:0000256" key="12">
    <source>
        <dbReference type="ARBA" id="ARBA00034808"/>
    </source>
</evidence>
<dbReference type="GO" id="GO:0016887">
    <property type="term" value="F:ATP hydrolysis activity"/>
    <property type="evidence" value="ECO:0007669"/>
    <property type="project" value="RHEA"/>
</dbReference>
<dbReference type="EMBL" id="CP036291">
    <property type="protein sequence ID" value="QDU89888.1"/>
    <property type="molecule type" value="Genomic_DNA"/>
</dbReference>
<evidence type="ECO:0000256" key="15">
    <source>
        <dbReference type="SAM" id="MobiDB-lite"/>
    </source>
</evidence>
<dbReference type="GO" id="GO:0005524">
    <property type="term" value="F:ATP binding"/>
    <property type="evidence" value="ECO:0007669"/>
    <property type="project" value="UniProtKB-UniRule"/>
</dbReference>
<feature type="domain" description="UvrD-like helicase C-terminal" evidence="17">
    <location>
        <begin position="462"/>
        <end position="766"/>
    </location>
</feature>
<dbReference type="InterPro" id="IPR014016">
    <property type="entry name" value="UvrD-like_ATP-bd"/>
</dbReference>
<evidence type="ECO:0000256" key="11">
    <source>
        <dbReference type="ARBA" id="ARBA00034617"/>
    </source>
</evidence>
<evidence type="ECO:0000256" key="6">
    <source>
        <dbReference type="ARBA" id="ARBA00022839"/>
    </source>
</evidence>
<name>A0A518DEI2_9BACT</name>
<dbReference type="InterPro" id="IPR027417">
    <property type="entry name" value="P-loop_NTPase"/>
</dbReference>
<evidence type="ECO:0000259" key="16">
    <source>
        <dbReference type="PROSITE" id="PS51198"/>
    </source>
</evidence>
<evidence type="ECO:0000256" key="3">
    <source>
        <dbReference type="ARBA" id="ARBA00022763"/>
    </source>
</evidence>
<feature type="binding site" evidence="14">
    <location>
        <begin position="34"/>
        <end position="41"/>
    </location>
    <ligand>
        <name>ATP</name>
        <dbReference type="ChEBI" id="CHEBI:30616"/>
    </ligand>
</feature>
<dbReference type="GO" id="GO:0004527">
    <property type="term" value="F:exonuclease activity"/>
    <property type="evidence" value="ECO:0007669"/>
    <property type="project" value="UniProtKB-KW"/>
</dbReference>
<proteinExistence type="predicted"/>
<evidence type="ECO:0000256" key="1">
    <source>
        <dbReference type="ARBA" id="ARBA00022722"/>
    </source>
</evidence>
<dbReference type="Pfam" id="PF00580">
    <property type="entry name" value="UvrD-helicase"/>
    <property type="match status" value="1"/>
</dbReference>
<dbReference type="OrthoDB" id="9810135at2"/>
<dbReference type="InterPro" id="IPR000212">
    <property type="entry name" value="DNA_helicase_UvrD/REP"/>
</dbReference>
<dbReference type="GO" id="GO:0003677">
    <property type="term" value="F:DNA binding"/>
    <property type="evidence" value="ECO:0007669"/>
    <property type="project" value="UniProtKB-KW"/>
</dbReference>
<keyword evidence="6" id="KW-0269">Exonuclease</keyword>
<evidence type="ECO:0000256" key="7">
    <source>
        <dbReference type="ARBA" id="ARBA00022840"/>
    </source>
</evidence>
<dbReference type="GO" id="GO:0009338">
    <property type="term" value="C:exodeoxyribonuclease V complex"/>
    <property type="evidence" value="ECO:0007669"/>
    <property type="project" value="TreeGrafter"/>
</dbReference>
<dbReference type="Proteomes" id="UP000317429">
    <property type="component" value="Chromosome"/>
</dbReference>
<dbReference type="GO" id="GO:0005829">
    <property type="term" value="C:cytosol"/>
    <property type="evidence" value="ECO:0007669"/>
    <property type="project" value="TreeGrafter"/>
</dbReference>
<dbReference type="PANTHER" id="PTHR11070:SF23">
    <property type="entry name" value="RECBCD ENZYME SUBUNIT RECB"/>
    <property type="match status" value="1"/>
</dbReference>
<dbReference type="GO" id="GO:0000725">
    <property type="term" value="P:recombinational repair"/>
    <property type="evidence" value="ECO:0007669"/>
    <property type="project" value="TreeGrafter"/>
</dbReference>
<evidence type="ECO:0000259" key="17">
    <source>
        <dbReference type="PROSITE" id="PS51217"/>
    </source>
</evidence>
<dbReference type="PROSITE" id="PS51217">
    <property type="entry name" value="UVRD_HELICASE_CTER"/>
    <property type="match status" value="1"/>
</dbReference>
<comment type="catalytic activity">
    <reaction evidence="11">
        <text>Couples ATP hydrolysis with the unwinding of duplex DNA by translocating in the 3'-5' direction.</text>
        <dbReference type="EC" id="5.6.2.4"/>
    </reaction>
</comment>
<keyword evidence="2 14" id="KW-0547">Nucleotide-binding</keyword>
<dbReference type="InterPro" id="IPR014017">
    <property type="entry name" value="DNA_helicase_UvrD-like_C"/>
</dbReference>
<dbReference type="InterPro" id="IPR038726">
    <property type="entry name" value="PDDEXK_AddAB-type"/>
</dbReference>
<dbReference type="Pfam" id="PF12705">
    <property type="entry name" value="PDDEXK_1"/>
    <property type="match status" value="1"/>
</dbReference>
<dbReference type="PANTHER" id="PTHR11070">
    <property type="entry name" value="UVRD / RECB / PCRA DNA HELICASE FAMILY MEMBER"/>
    <property type="match status" value="1"/>
</dbReference>